<dbReference type="RefSeq" id="WP_077099921.1">
    <property type="nucleotide sequence ID" value="NZ_LT717700.1"/>
</dbReference>
<protein>
    <submittedName>
        <fullName evidence="3">PE family protein</fullName>
    </submittedName>
</protein>
<organism evidence="3 4">
    <name type="scientific">Mycobacterium terramassiliense</name>
    <dbReference type="NCBI Taxonomy" id="1841859"/>
    <lineage>
        <taxon>Bacteria</taxon>
        <taxon>Bacillati</taxon>
        <taxon>Actinomycetota</taxon>
        <taxon>Actinomycetes</taxon>
        <taxon>Mycobacteriales</taxon>
        <taxon>Mycobacteriaceae</taxon>
        <taxon>Mycobacterium</taxon>
    </lineage>
</organism>
<keyword evidence="4" id="KW-1185">Reference proteome</keyword>
<evidence type="ECO:0000313" key="4">
    <source>
        <dbReference type="Proteomes" id="UP000241595"/>
    </source>
</evidence>
<dbReference type="AlphaFoldDB" id="A0A2U3NCL1"/>
<dbReference type="Proteomes" id="UP000241595">
    <property type="component" value="Unassembled WGS sequence"/>
</dbReference>
<reference evidence="3 4" key="1">
    <citation type="submission" date="2017-01" db="EMBL/GenBank/DDBJ databases">
        <authorList>
            <consortium name="Urmite Genomes"/>
        </authorList>
    </citation>
    <scope>NUCLEOTIDE SEQUENCE [LARGE SCALE GENOMIC DNA]</scope>
    <source>
        <strain evidence="3 4">AB308</strain>
    </source>
</reference>
<dbReference type="SUPFAM" id="SSF140459">
    <property type="entry name" value="PE/PPE dimer-like"/>
    <property type="match status" value="1"/>
</dbReference>
<sequence length="134" mass="13404">MRVITEALTTAAGDLSSIGATTSEANAAAAVSTAAIAPAAADEISGAIAQAFSAQGQQWQQVSAAAQELYQRFVLAMQASAAAYQQAEAEIVGWLGGLGSLFMSGAVGPTVPGLPPDGSKPLVPQLPPPPPFLQ</sequence>
<feature type="domain" description="PE" evidence="2">
    <location>
        <begin position="1"/>
        <end position="90"/>
    </location>
</feature>
<name>A0A2U3NCL1_9MYCO</name>
<evidence type="ECO:0000256" key="1">
    <source>
        <dbReference type="SAM" id="MobiDB-lite"/>
    </source>
</evidence>
<evidence type="ECO:0000259" key="2">
    <source>
        <dbReference type="Pfam" id="PF00934"/>
    </source>
</evidence>
<accession>A0A2U3NCL1</accession>
<dbReference type="InterPro" id="IPR000084">
    <property type="entry name" value="PE-PGRS_N"/>
</dbReference>
<dbReference type="Pfam" id="PF00934">
    <property type="entry name" value="PE"/>
    <property type="match status" value="1"/>
</dbReference>
<dbReference type="EMBL" id="FTRV01000012">
    <property type="protein sequence ID" value="SPM29271.1"/>
    <property type="molecule type" value="Genomic_DNA"/>
</dbReference>
<dbReference type="OrthoDB" id="9950521at2"/>
<dbReference type="Gene3D" id="1.10.287.850">
    <property type="entry name" value="HP0062-like domain"/>
    <property type="match status" value="1"/>
</dbReference>
<gene>
    <name evidence="3" type="ORF">MTAB308_2763</name>
</gene>
<dbReference type="InterPro" id="IPR038332">
    <property type="entry name" value="PPE_sf"/>
</dbReference>
<feature type="region of interest" description="Disordered" evidence="1">
    <location>
        <begin position="113"/>
        <end position="134"/>
    </location>
</feature>
<proteinExistence type="predicted"/>
<evidence type="ECO:0000313" key="3">
    <source>
        <dbReference type="EMBL" id="SPM29271.1"/>
    </source>
</evidence>
<feature type="compositionally biased region" description="Pro residues" evidence="1">
    <location>
        <begin position="124"/>
        <end position="134"/>
    </location>
</feature>